<sequence>MHFLSMLFQSNSKLFYKIKEGGNGLGLATCYNIAERHNVQSKVEYSSSGRLFP</sequence>
<dbReference type="AlphaFoldDB" id="A0A2U3L4T9"/>
<evidence type="ECO:0000313" key="2">
    <source>
        <dbReference type="Proteomes" id="UP000238916"/>
    </source>
</evidence>
<evidence type="ECO:0008006" key="3">
    <source>
        <dbReference type="Google" id="ProtNLM"/>
    </source>
</evidence>
<dbReference type="SUPFAM" id="SSF55874">
    <property type="entry name" value="ATPase domain of HSP90 chaperone/DNA topoisomerase II/histidine kinase"/>
    <property type="match status" value="1"/>
</dbReference>
<dbReference type="InterPro" id="IPR036890">
    <property type="entry name" value="HATPase_C_sf"/>
</dbReference>
<dbReference type="Proteomes" id="UP000238916">
    <property type="component" value="Unassembled WGS sequence"/>
</dbReference>
<gene>
    <name evidence="1" type="ORF">SBF1_3720003</name>
</gene>
<evidence type="ECO:0000313" key="1">
    <source>
        <dbReference type="EMBL" id="SPF46931.1"/>
    </source>
</evidence>
<reference evidence="2" key="1">
    <citation type="submission" date="2018-02" db="EMBL/GenBank/DDBJ databases">
        <authorList>
            <person name="Hausmann B."/>
        </authorList>
    </citation>
    <scope>NUCLEOTIDE SEQUENCE [LARGE SCALE GENOMIC DNA]</scope>
    <source>
        <strain evidence="2">Peat soil MAG SbF1</strain>
    </source>
</reference>
<protein>
    <recommendedName>
        <fullName evidence="3">Histidine kinase/HSP90-like ATPase domain-containing protein</fullName>
    </recommendedName>
</protein>
<proteinExistence type="predicted"/>
<dbReference type="Gene3D" id="3.30.565.10">
    <property type="entry name" value="Histidine kinase-like ATPase, C-terminal domain"/>
    <property type="match status" value="1"/>
</dbReference>
<name>A0A2U3L4T9_9FIRM</name>
<accession>A0A2U3L4T9</accession>
<dbReference type="EMBL" id="OMOF01000304">
    <property type="protein sequence ID" value="SPF46931.1"/>
    <property type="molecule type" value="Genomic_DNA"/>
</dbReference>
<organism evidence="1 2">
    <name type="scientific">Candidatus Desulfosporosinus infrequens</name>
    <dbReference type="NCBI Taxonomy" id="2043169"/>
    <lineage>
        <taxon>Bacteria</taxon>
        <taxon>Bacillati</taxon>
        <taxon>Bacillota</taxon>
        <taxon>Clostridia</taxon>
        <taxon>Eubacteriales</taxon>
        <taxon>Desulfitobacteriaceae</taxon>
        <taxon>Desulfosporosinus</taxon>
    </lineage>
</organism>